<dbReference type="AlphaFoldDB" id="G5SUJ5"/>
<proteinExistence type="predicted"/>
<protein>
    <submittedName>
        <fullName evidence="1">Uncharacterized protein</fullName>
    </submittedName>
</protein>
<organism evidence="1 2">
    <name type="scientific">Paraprevotella clara YIT 11840</name>
    <dbReference type="NCBI Taxonomy" id="762968"/>
    <lineage>
        <taxon>Bacteria</taxon>
        <taxon>Pseudomonadati</taxon>
        <taxon>Bacteroidota</taxon>
        <taxon>Bacteroidia</taxon>
        <taxon>Bacteroidales</taxon>
        <taxon>Prevotellaceae</taxon>
        <taxon>Paraprevotella</taxon>
    </lineage>
</organism>
<name>G5SUJ5_9BACT</name>
<sequence length="52" mass="5817">MSACYILLDKSMQTDYLTSYIYKECAGIGVENSLPLRYPAHPLVSIIATKFS</sequence>
<gene>
    <name evidence="1" type="ORF">HMPREF9441_03055</name>
</gene>
<dbReference type="HOGENOM" id="CLU_3082786_0_0_10"/>
<evidence type="ECO:0000313" key="2">
    <source>
        <dbReference type="Proteomes" id="UP000003598"/>
    </source>
</evidence>
<accession>G5SUJ5</accession>
<comment type="caution">
    <text evidence="1">The sequence shown here is derived from an EMBL/GenBank/DDBJ whole genome shotgun (WGS) entry which is preliminary data.</text>
</comment>
<evidence type="ECO:0000313" key="1">
    <source>
        <dbReference type="EMBL" id="EHG99097.1"/>
    </source>
</evidence>
<dbReference type="EMBL" id="AFFY01000046">
    <property type="protein sequence ID" value="EHG99097.1"/>
    <property type="molecule type" value="Genomic_DNA"/>
</dbReference>
<dbReference type="Proteomes" id="UP000003598">
    <property type="component" value="Unassembled WGS sequence"/>
</dbReference>
<reference evidence="1 2" key="1">
    <citation type="submission" date="2011-03" db="EMBL/GenBank/DDBJ databases">
        <authorList>
            <person name="Weinstock G."/>
            <person name="Sodergren E."/>
            <person name="Clifton S."/>
            <person name="Fulton L."/>
            <person name="Fulton B."/>
            <person name="Courtney L."/>
            <person name="Fronick C."/>
            <person name="Harrison M."/>
            <person name="Strong C."/>
            <person name="Farmer C."/>
            <person name="Delahaunty K."/>
            <person name="Markovic C."/>
            <person name="Hall O."/>
            <person name="Minx P."/>
            <person name="Tomlinson C."/>
            <person name="Mitreva M."/>
            <person name="Hou S."/>
            <person name="Chen J."/>
            <person name="Wollam A."/>
            <person name="Pepin K.H."/>
            <person name="Johnson M."/>
            <person name="Bhonagiri V."/>
            <person name="Zhang X."/>
            <person name="Suruliraj S."/>
            <person name="Warren W."/>
            <person name="Chinwalla A."/>
            <person name="Mardis E.R."/>
            <person name="Wilson R.K."/>
        </authorList>
    </citation>
    <scope>NUCLEOTIDE SEQUENCE [LARGE SCALE GENOMIC DNA]</scope>
    <source>
        <strain evidence="1 2">YIT 11840</strain>
    </source>
</reference>
<keyword evidence="2" id="KW-1185">Reference proteome</keyword>